<evidence type="ECO:0000256" key="1">
    <source>
        <dbReference type="ARBA" id="ARBA00001968"/>
    </source>
</evidence>
<keyword evidence="2" id="KW-0479">Metal-binding</keyword>
<proteinExistence type="predicted"/>
<evidence type="ECO:0000256" key="2">
    <source>
        <dbReference type="ARBA" id="ARBA00022723"/>
    </source>
</evidence>
<dbReference type="AlphaFoldDB" id="A0A0L6UA54"/>
<gene>
    <name evidence="4" type="ORF">VP01_8185g2</name>
</gene>
<sequence>ASAKNGPLVYIAGFSGSCHDSYFFNQNQFLHTDSALTSDWFTLPAYNGKDLLDHQNVDFNYHLSQSQVRIEHAIGILKGKFSSLCELRTQIRNHKEMKDTL</sequence>
<dbReference type="EMBL" id="LAVV01013699">
    <property type="protein sequence ID" value="KNZ45386.1"/>
    <property type="molecule type" value="Genomic_DNA"/>
</dbReference>
<reference evidence="4 5" key="1">
    <citation type="submission" date="2015-08" db="EMBL/GenBank/DDBJ databases">
        <title>Next Generation Sequencing and Analysis of the Genome of Puccinia sorghi L Schw, the Causal Agent of Maize Common Rust.</title>
        <authorList>
            <person name="Rochi L."/>
            <person name="Burguener G."/>
            <person name="Darino M."/>
            <person name="Turjanski A."/>
            <person name="Kreff E."/>
            <person name="Dieguez M.J."/>
            <person name="Sacco F."/>
        </authorList>
    </citation>
    <scope>NUCLEOTIDE SEQUENCE [LARGE SCALE GENOMIC DNA]</scope>
    <source>
        <strain evidence="4 5">RO10H11247</strain>
    </source>
</reference>
<organism evidence="4 5">
    <name type="scientific">Puccinia sorghi</name>
    <dbReference type="NCBI Taxonomy" id="27349"/>
    <lineage>
        <taxon>Eukaryota</taxon>
        <taxon>Fungi</taxon>
        <taxon>Dikarya</taxon>
        <taxon>Basidiomycota</taxon>
        <taxon>Pucciniomycotina</taxon>
        <taxon>Pucciniomycetes</taxon>
        <taxon>Pucciniales</taxon>
        <taxon>Pucciniaceae</taxon>
        <taxon>Puccinia</taxon>
    </lineage>
</organism>
<comment type="caution">
    <text evidence="4">The sequence shown here is derived from an EMBL/GenBank/DDBJ whole genome shotgun (WGS) entry which is preliminary data.</text>
</comment>
<protein>
    <recommendedName>
        <fullName evidence="3">DDE Tnp4 domain-containing protein</fullName>
    </recommendedName>
</protein>
<evidence type="ECO:0000259" key="3">
    <source>
        <dbReference type="Pfam" id="PF13359"/>
    </source>
</evidence>
<keyword evidence="5" id="KW-1185">Reference proteome</keyword>
<dbReference type="OrthoDB" id="2649667at2759"/>
<dbReference type="GO" id="GO:0046872">
    <property type="term" value="F:metal ion binding"/>
    <property type="evidence" value="ECO:0007669"/>
    <property type="project" value="UniProtKB-KW"/>
</dbReference>
<feature type="non-terminal residue" evidence="4">
    <location>
        <position position="1"/>
    </location>
</feature>
<name>A0A0L6UA54_9BASI</name>
<dbReference type="Proteomes" id="UP000037035">
    <property type="component" value="Unassembled WGS sequence"/>
</dbReference>
<dbReference type="InterPro" id="IPR027806">
    <property type="entry name" value="HARBI1_dom"/>
</dbReference>
<dbReference type="VEuPathDB" id="FungiDB:VP01_8185g2"/>
<evidence type="ECO:0000313" key="4">
    <source>
        <dbReference type="EMBL" id="KNZ45386.1"/>
    </source>
</evidence>
<comment type="cofactor">
    <cofactor evidence="1">
        <name>a divalent metal cation</name>
        <dbReference type="ChEBI" id="CHEBI:60240"/>
    </cofactor>
</comment>
<dbReference type="Pfam" id="PF13359">
    <property type="entry name" value="DDE_Tnp_4"/>
    <property type="match status" value="1"/>
</dbReference>
<feature type="domain" description="DDE Tnp4" evidence="3">
    <location>
        <begin position="7"/>
        <end position="95"/>
    </location>
</feature>
<evidence type="ECO:0000313" key="5">
    <source>
        <dbReference type="Proteomes" id="UP000037035"/>
    </source>
</evidence>
<accession>A0A0L6UA54</accession>